<proteinExistence type="predicted"/>
<keyword evidence="5" id="KW-0396">Initiation factor</keyword>
<evidence type="ECO:0000256" key="2">
    <source>
        <dbReference type="ARBA" id="ARBA00017589"/>
    </source>
</evidence>
<dbReference type="GO" id="GO:0006297">
    <property type="term" value="P:nucleotide-excision repair, DNA gap filling"/>
    <property type="evidence" value="ECO:0007669"/>
    <property type="project" value="TreeGrafter"/>
</dbReference>
<reference evidence="5 6" key="3">
    <citation type="submission" date="2019-11" db="EMBL/GenBank/DDBJ databases">
        <title>A de novo genome assembly of a pear dwarfing rootstock.</title>
        <authorList>
            <person name="Wang F."/>
            <person name="Wang J."/>
            <person name="Li S."/>
            <person name="Zhang Y."/>
            <person name="Fang M."/>
            <person name="Ma L."/>
            <person name="Zhao Y."/>
            <person name="Jiang S."/>
        </authorList>
    </citation>
    <scope>NUCLEOTIDE SEQUENCE [LARGE SCALE GENOMIC DNA]</scope>
    <source>
        <strain evidence="5">S2</strain>
        <tissue evidence="5">Leaf</tissue>
    </source>
</reference>
<keyword evidence="4" id="KW-0539">Nucleus</keyword>
<protein>
    <recommendedName>
        <fullName evidence="2">DNA polymerase delta subunit 3</fullName>
    </recommendedName>
</protein>
<keyword evidence="3" id="KW-0235">DNA replication</keyword>
<dbReference type="OrthoDB" id="514823at2759"/>
<gene>
    <name evidence="5" type="ORF">D8674_020232</name>
</gene>
<keyword evidence="6" id="KW-1185">Reference proteome</keyword>
<name>A0A5N5HTC4_9ROSA</name>
<dbReference type="PANTHER" id="PTHR17598">
    <property type="entry name" value="DNA POLYMERASE DELTA SUBUNIT 3"/>
    <property type="match status" value="1"/>
</dbReference>
<evidence type="ECO:0000256" key="3">
    <source>
        <dbReference type="ARBA" id="ARBA00022705"/>
    </source>
</evidence>
<accession>A0A5N5HTC4</accession>
<dbReference type="GO" id="GO:0003887">
    <property type="term" value="F:DNA-directed DNA polymerase activity"/>
    <property type="evidence" value="ECO:0007669"/>
    <property type="project" value="TreeGrafter"/>
</dbReference>
<organism evidence="5 6">
    <name type="scientific">Pyrus ussuriensis x Pyrus communis</name>
    <dbReference type="NCBI Taxonomy" id="2448454"/>
    <lineage>
        <taxon>Eukaryota</taxon>
        <taxon>Viridiplantae</taxon>
        <taxon>Streptophyta</taxon>
        <taxon>Embryophyta</taxon>
        <taxon>Tracheophyta</taxon>
        <taxon>Spermatophyta</taxon>
        <taxon>Magnoliopsida</taxon>
        <taxon>eudicotyledons</taxon>
        <taxon>Gunneridae</taxon>
        <taxon>Pentapetalae</taxon>
        <taxon>rosids</taxon>
        <taxon>fabids</taxon>
        <taxon>Rosales</taxon>
        <taxon>Rosaceae</taxon>
        <taxon>Amygdaloideae</taxon>
        <taxon>Maleae</taxon>
        <taxon>Pyrus</taxon>
    </lineage>
</organism>
<dbReference type="AlphaFoldDB" id="A0A5N5HTC4"/>
<dbReference type="GO" id="GO:0006271">
    <property type="term" value="P:DNA strand elongation involved in DNA replication"/>
    <property type="evidence" value="ECO:0007669"/>
    <property type="project" value="TreeGrafter"/>
</dbReference>
<comment type="caution">
    <text evidence="5">The sequence shown here is derived from an EMBL/GenBank/DDBJ whole genome shotgun (WGS) entry which is preliminary data.</text>
</comment>
<evidence type="ECO:0000256" key="1">
    <source>
        <dbReference type="ARBA" id="ARBA00004123"/>
    </source>
</evidence>
<dbReference type="Proteomes" id="UP000327157">
    <property type="component" value="Chromosome 2"/>
</dbReference>
<dbReference type="EMBL" id="SMOL01000157">
    <property type="protein sequence ID" value="KAB2626614.1"/>
    <property type="molecule type" value="Genomic_DNA"/>
</dbReference>
<dbReference type="InterPro" id="IPR041913">
    <property type="entry name" value="POLD3_sf"/>
</dbReference>
<evidence type="ECO:0000256" key="4">
    <source>
        <dbReference type="ARBA" id="ARBA00023242"/>
    </source>
</evidence>
<evidence type="ECO:0000313" key="5">
    <source>
        <dbReference type="EMBL" id="KAB2626614.1"/>
    </source>
</evidence>
<evidence type="ECO:0000313" key="6">
    <source>
        <dbReference type="Proteomes" id="UP000327157"/>
    </source>
</evidence>
<sequence>MTMGTIHYFTLVNPHRLQPCILAAPQPRRQALARLGVSTAITEVSYKWHYLVSLNAAKRLLQEFVEKHENGFKVVYVLAGWLKSDPSSYHIRLVSGPKFTGDI</sequence>
<dbReference type="PANTHER" id="PTHR17598:SF13">
    <property type="entry name" value="DNA POLYMERASE DELTA SUBUNIT 3"/>
    <property type="match status" value="1"/>
</dbReference>
<dbReference type="Gene3D" id="3.90.1030.20">
    <property type="entry name" value="DNA polymerase delta, p66 (Cdc27) subunit, wHTH domain"/>
    <property type="match status" value="1"/>
</dbReference>
<reference evidence="6" key="2">
    <citation type="submission" date="2019-10" db="EMBL/GenBank/DDBJ databases">
        <title>A de novo genome assembly of a pear dwarfing rootstock.</title>
        <authorList>
            <person name="Wang F."/>
            <person name="Wang J."/>
            <person name="Li S."/>
            <person name="Zhang Y."/>
            <person name="Fang M."/>
            <person name="Ma L."/>
            <person name="Zhao Y."/>
            <person name="Jiang S."/>
        </authorList>
    </citation>
    <scope>NUCLEOTIDE SEQUENCE [LARGE SCALE GENOMIC DNA]</scope>
</reference>
<dbReference type="GO" id="GO:0043625">
    <property type="term" value="C:delta DNA polymerase complex"/>
    <property type="evidence" value="ECO:0007669"/>
    <property type="project" value="InterPro"/>
</dbReference>
<dbReference type="GO" id="GO:1904161">
    <property type="term" value="P:DNA synthesis involved in UV-damage excision repair"/>
    <property type="evidence" value="ECO:0007669"/>
    <property type="project" value="TreeGrafter"/>
</dbReference>
<dbReference type="GO" id="GO:0003743">
    <property type="term" value="F:translation initiation factor activity"/>
    <property type="evidence" value="ECO:0007669"/>
    <property type="project" value="UniProtKB-KW"/>
</dbReference>
<reference evidence="5 6" key="1">
    <citation type="submission" date="2019-09" db="EMBL/GenBank/DDBJ databases">
        <authorList>
            <person name="Ou C."/>
        </authorList>
    </citation>
    <scope>NUCLEOTIDE SEQUENCE [LARGE SCALE GENOMIC DNA]</scope>
    <source>
        <strain evidence="5">S2</strain>
        <tissue evidence="5">Leaf</tissue>
    </source>
</reference>
<keyword evidence="5" id="KW-0648">Protein biosynthesis</keyword>
<comment type="subcellular location">
    <subcellularLocation>
        <location evidence="1">Nucleus</location>
    </subcellularLocation>
</comment>
<dbReference type="InterPro" id="IPR019038">
    <property type="entry name" value="POLD3"/>
</dbReference>